<evidence type="ECO:0000256" key="2">
    <source>
        <dbReference type="ARBA" id="ARBA00022679"/>
    </source>
</evidence>
<dbReference type="InterPro" id="IPR040982">
    <property type="entry name" value="DNA_pol3_finger"/>
</dbReference>
<evidence type="ECO:0000313" key="9">
    <source>
        <dbReference type="Proteomes" id="UP000515922"/>
    </source>
</evidence>
<dbReference type="Gene3D" id="1.10.150.870">
    <property type="match status" value="1"/>
</dbReference>
<proteinExistence type="predicted"/>
<keyword evidence="5" id="KW-0239">DNA-directed DNA polymerase</keyword>
<dbReference type="InterPro" id="IPR004013">
    <property type="entry name" value="PHP_dom"/>
</dbReference>
<keyword evidence="2" id="KW-0808">Transferase</keyword>
<evidence type="ECO:0000256" key="3">
    <source>
        <dbReference type="ARBA" id="ARBA00022695"/>
    </source>
</evidence>
<keyword evidence="4" id="KW-0235">DNA replication</keyword>
<dbReference type="InterPro" id="IPR011708">
    <property type="entry name" value="DNA_pol3_alpha_NTPase_dom"/>
</dbReference>
<dbReference type="GO" id="GO:0008408">
    <property type="term" value="F:3'-5' exonuclease activity"/>
    <property type="evidence" value="ECO:0007669"/>
    <property type="project" value="InterPro"/>
</dbReference>
<dbReference type="Pfam" id="PF02811">
    <property type="entry name" value="PHP"/>
    <property type="match status" value="1"/>
</dbReference>
<dbReference type="Pfam" id="PF14579">
    <property type="entry name" value="HHH_6"/>
    <property type="match status" value="1"/>
</dbReference>
<keyword evidence="3" id="KW-0548">Nucleotidyltransferase</keyword>
<dbReference type="Proteomes" id="UP000515922">
    <property type="component" value="Segment"/>
</dbReference>
<dbReference type="PANTHER" id="PTHR32294">
    <property type="entry name" value="DNA POLYMERASE III SUBUNIT ALPHA"/>
    <property type="match status" value="1"/>
</dbReference>
<dbReference type="SMART" id="SM00481">
    <property type="entry name" value="POLIIIAc"/>
    <property type="match status" value="1"/>
</dbReference>
<dbReference type="NCBIfam" id="TIGR00594">
    <property type="entry name" value="polc"/>
    <property type="match status" value="1"/>
</dbReference>
<dbReference type="InterPro" id="IPR004805">
    <property type="entry name" value="DnaE2/DnaE/PolC"/>
</dbReference>
<dbReference type="EC" id="2.7.7.7" evidence="1"/>
<sequence length="1107" mass="125305">MNFPYTELHLHDGYSVLDGKDTPAEYMVRAKELGMTHLAQTNHGTLAGHRDFQRAAKDAGIVPILGVEAYISETGRHDRTAKNKRTDGTSIYNHLIVLSQNETGLKTLQTINEIAWREGYYYKPRIDMDVLEEHNEGLIVLSGCLNGLLCKAIEAGNMEKALKIAERFKRIFGERFFIEVQAHNPVETNAGLFHIADSLGIRPVATSDCHYARKEELWITEAMLILSTNPKSIKDSEFSMAKAQKMDVLERFNYLYPNRTMTFQEIEIYLRSADEQMNAFRTQGFDRDDIITNTGEVASMIGDYPYHSGLDLLPKPKNEDPQALLEKKAWAGLRHLGLDKDQKYIDRLNEELDVIRQKDFSVYFIIVGNMVKWAKEQKIRVGPGRGSAAGSLVCYSLGITEVDPIAWGLLFWRFIDVSRDDWPDIDLDFADRDRDKVKQYLRRQYKHVAEIATINKFQGKAAVKAAARVYRVPVGEVNSATKDVDAPADKPDLFFDLFGKSDKGRKFTEKYPEVLELAHHLSGRIQSIGKHPAGIVVAKEEISKYAPIETAKDPNDDAAPRLSIVAYDMNEAAEIGLIKLDALGLKTLSVLDDALAMIKERTGQDIDLKTINLEDRKVYRMLSDGYTLGVFQAEGATFTKWILETGASQFNDLVIGTSIARPGPLNTVGVNFKARKAGKEKIEYDHFIMKRHTEETLGLIIYQEQVMQAMTDLAGMSMSDANKVRKIIGKKKDVREFEQYKAKFIEGASTKVHRSVAEKLWHDFEQHAGYSFNKSHAVVYSMITYWTAYLKCHFPLEFMCALLKNEKDTSKKTSKLTDYLIEAKRLGIEIRLPHVNRSQEDFAIEENAIRFGITNVKYIRGNTGARLLEHAPYYNYAELKKTVEETRGLTVRVLTALNAVGGAAFEDNPRTGKERENFYEYLMIPAFGTQKLPPRVHNQFVTLDEYSDKGAFPVLAMVRNVRRGEGWARVELVDETGTAGVFTEKETPIEAGQMYAILVSDNRVARFATMDELSNKIDTDFVRHLYTESYPDIPEGMYKVLAFSTYTTRANKMMAYTTLSDGQKNLIPVMAFPTSFHKAYGTCKPGAVVDVTLKQTDTGAYFYDKIL</sequence>
<feature type="domain" description="Polymerase/histidinol phosphatase N-terminal" evidence="7">
    <location>
        <begin position="6"/>
        <end position="73"/>
    </location>
</feature>
<accession>A0A7G4AW21</accession>
<dbReference type="PANTHER" id="PTHR32294:SF0">
    <property type="entry name" value="DNA POLYMERASE III SUBUNIT ALPHA"/>
    <property type="match status" value="1"/>
</dbReference>
<dbReference type="GO" id="GO:0003887">
    <property type="term" value="F:DNA-directed DNA polymerase activity"/>
    <property type="evidence" value="ECO:0007669"/>
    <property type="project" value="UniProtKB-KW"/>
</dbReference>
<dbReference type="InterPro" id="IPR029460">
    <property type="entry name" value="DNAPol_HHH"/>
</dbReference>
<organism evidence="8 9">
    <name type="scientific">Streptomyces phage Coruscant</name>
    <dbReference type="NCBI Taxonomy" id="2739834"/>
    <lineage>
        <taxon>Viruses</taxon>
        <taxon>Duplodnaviria</taxon>
        <taxon>Heunggongvirae</taxon>
        <taxon>Uroviricota</taxon>
        <taxon>Caudoviricetes</taxon>
        <taxon>Stanwilliamsviridae</taxon>
        <taxon>Boydwoodruffvirinae</taxon>
        <taxon>Coruscantvirus</taxon>
        <taxon>Coruscantvirus coruscant</taxon>
    </lineage>
</organism>
<protein>
    <recommendedName>
        <fullName evidence="1">DNA-directed DNA polymerase</fullName>
        <ecNumber evidence="1">2.7.7.7</ecNumber>
    </recommendedName>
</protein>
<dbReference type="EMBL" id="MT711976">
    <property type="protein sequence ID" value="QMP84211.1"/>
    <property type="molecule type" value="Genomic_DNA"/>
</dbReference>
<dbReference type="InterPro" id="IPR016195">
    <property type="entry name" value="Pol/histidinol_Pase-like"/>
</dbReference>
<gene>
    <name evidence="8" type="ORF">HUN41_00082</name>
</gene>
<name>A0A7G4AW21_9CAUD</name>
<evidence type="ECO:0000256" key="1">
    <source>
        <dbReference type="ARBA" id="ARBA00012417"/>
    </source>
</evidence>
<evidence type="ECO:0000256" key="5">
    <source>
        <dbReference type="ARBA" id="ARBA00022932"/>
    </source>
</evidence>
<dbReference type="InterPro" id="IPR003141">
    <property type="entry name" value="Pol/His_phosphatase_N"/>
</dbReference>
<comment type="catalytic activity">
    <reaction evidence="6">
        <text>DNA(n) + a 2'-deoxyribonucleoside 5'-triphosphate = DNA(n+1) + diphosphate</text>
        <dbReference type="Rhea" id="RHEA:22508"/>
        <dbReference type="Rhea" id="RHEA-COMP:17339"/>
        <dbReference type="Rhea" id="RHEA-COMP:17340"/>
        <dbReference type="ChEBI" id="CHEBI:33019"/>
        <dbReference type="ChEBI" id="CHEBI:61560"/>
        <dbReference type="ChEBI" id="CHEBI:173112"/>
        <dbReference type="EC" id="2.7.7.7"/>
    </reaction>
</comment>
<dbReference type="Pfam" id="PF07733">
    <property type="entry name" value="DNA_pol3_alpha"/>
    <property type="match status" value="1"/>
</dbReference>
<dbReference type="Gene3D" id="3.20.20.140">
    <property type="entry name" value="Metal-dependent hydrolases"/>
    <property type="match status" value="1"/>
</dbReference>
<reference evidence="8 9" key="1">
    <citation type="submission" date="2020-07" db="EMBL/GenBank/DDBJ databases">
        <title>Streptomyces phage Genome sequencing and assembly.</title>
        <authorList>
            <person name="Sharma V."/>
            <person name="Hardy A."/>
            <person name="Frunzke J."/>
        </authorList>
    </citation>
    <scope>NUCLEOTIDE SEQUENCE [LARGE SCALE GENOMIC DNA]</scope>
</reference>
<evidence type="ECO:0000256" key="6">
    <source>
        <dbReference type="ARBA" id="ARBA00049244"/>
    </source>
</evidence>
<dbReference type="Pfam" id="PF17657">
    <property type="entry name" value="DNA_pol3_finger"/>
    <property type="match status" value="1"/>
</dbReference>
<evidence type="ECO:0000256" key="4">
    <source>
        <dbReference type="ARBA" id="ARBA00022705"/>
    </source>
</evidence>
<keyword evidence="9" id="KW-1185">Reference proteome</keyword>
<dbReference type="GO" id="GO:0006260">
    <property type="term" value="P:DNA replication"/>
    <property type="evidence" value="ECO:0007669"/>
    <property type="project" value="UniProtKB-KW"/>
</dbReference>
<dbReference type="SUPFAM" id="SSF89550">
    <property type="entry name" value="PHP domain-like"/>
    <property type="match status" value="1"/>
</dbReference>
<evidence type="ECO:0000313" key="8">
    <source>
        <dbReference type="EMBL" id="QMP84211.1"/>
    </source>
</evidence>
<evidence type="ECO:0000259" key="7">
    <source>
        <dbReference type="SMART" id="SM00481"/>
    </source>
</evidence>